<sequence>MARFSLNPLNWFKRERQPSPASPPRPSIASKQAVQPRKSGKIFLHLINLQKLLQSMNLALRQTIDCSVLVQKATTEVSLLQAEAETVHEEELAQATGQVMAYFQTVSEKRLILDEEGIALVRDLITIFKDALGDAAPGIRALDGGQLEAWNSRYQSLMARMKPIEEGVEHIESDEAEIDDDEMFEQASGRVADVDSVREPPGETSGHDASLPEQETIEQSDDLRDKLARAMAAMESSAEEPPASDVEEKVLDETDEAEPPHELEDGQPLPMEDVPHYDPAEEVHVRDVVISDAEVGSAREYMALGKRKPQFTPKEDQAPASFIAEHSNEDSQRSRRESQDNFVKSPVQLEEVERLKRRLLELHEKQEMLSSKMSGILGDLKKAVRGDQKNRGRSSVGELDIEDLENLIFIGRKKG</sequence>
<feature type="compositionally biased region" description="Basic and acidic residues" evidence="1">
    <location>
        <begin position="326"/>
        <end position="339"/>
    </location>
</feature>
<dbReference type="EMBL" id="QZKI01000063">
    <property type="protein sequence ID" value="RJP70954.1"/>
    <property type="molecule type" value="Genomic_DNA"/>
</dbReference>
<reference evidence="2 3" key="1">
    <citation type="journal article" date="2017" name="ISME J.">
        <title>Energy and carbon metabolisms in a deep terrestrial subsurface fluid microbial community.</title>
        <authorList>
            <person name="Momper L."/>
            <person name="Jungbluth S.P."/>
            <person name="Lee M.D."/>
            <person name="Amend J.P."/>
        </authorList>
    </citation>
    <scope>NUCLEOTIDE SEQUENCE [LARGE SCALE GENOMIC DNA]</scope>
    <source>
        <strain evidence="2">SURF_17</strain>
    </source>
</reference>
<proteinExistence type="predicted"/>
<feature type="compositionally biased region" description="Basic and acidic residues" evidence="1">
    <location>
        <begin position="246"/>
        <end position="264"/>
    </location>
</feature>
<evidence type="ECO:0000313" key="2">
    <source>
        <dbReference type="EMBL" id="RJP70954.1"/>
    </source>
</evidence>
<accession>A0A419EZR9</accession>
<feature type="compositionally biased region" description="Basic and acidic residues" evidence="1">
    <location>
        <begin position="273"/>
        <end position="282"/>
    </location>
</feature>
<dbReference type="Proteomes" id="UP000285961">
    <property type="component" value="Unassembled WGS sequence"/>
</dbReference>
<comment type="caution">
    <text evidence="2">The sequence shown here is derived from an EMBL/GenBank/DDBJ whole genome shotgun (WGS) entry which is preliminary data.</text>
</comment>
<feature type="compositionally biased region" description="Low complexity" evidence="1">
    <location>
        <begin position="230"/>
        <end position="244"/>
    </location>
</feature>
<protein>
    <submittedName>
        <fullName evidence="2">Uncharacterized protein</fullName>
    </submittedName>
</protein>
<feature type="compositionally biased region" description="Basic and acidic residues" evidence="1">
    <location>
        <begin position="192"/>
        <end position="201"/>
    </location>
</feature>
<feature type="region of interest" description="Disordered" evidence="1">
    <location>
        <begin position="1"/>
        <end position="32"/>
    </location>
</feature>
<name>A0A419EZR9_9BACT</name>
<evidence type="ECO:0000313" key="3">
    <source>
        <dbReference type="Proteomes" id="UP000285961"/>
    </source>
</evidence>
<organism evidence="2 3">
    <name type="scientific">Candidatus Abyssobacteria bacterium SURF_17</name>
    <dbReference type="NCBI Taxonomy" id="2093361"/>
    <lineage>
        <taxon>Bacteria</taxon>
        <taxon>Pseudomonadati</taxon>
        <taxon>Candidatus Hydrogenedentota</taxon>
        <taxon>Candidatus Abyssobacteria</taxon>
    </lineage>
</organism>
<dbReference type="AlphaFoldDB" id="A0A419EZR9"/>
<feature type="region of interest" description="Disordered" evidence="1">
    <location>
        <begin position="191"/>
        <end position="282"/>
    </location>
</feature>
<feature type="region of interest" description="Disordered" evidence="1">
    <location>
        <begin position="305"/>
        <end position="345"/>
    </location>
</feature>
<gene>
    <name evidence="2" type="ORF">C4532_08455</name>
</gene>
<evidence type="ECO:0000256" key="1">
    <source>
        <dbReference type="SAM" id="MobiDB-lite"/>
    </source>
</evidence>